<gene>
    <name evidence="2" type="ORF">A2397_00960</name>
</gene>
<name>A0A1F4ZTQ0_9BACT</name>
<keyword evidence="1" id="KW-0812">Transmembrane</keyword>
<keyword evidence="1" id="KW-1133">Transmembrane helix</keyword>
<comment type="caution">
    <text evidence="2">The sequence shown here is derived from an EMBL/GenBank/DDBJ whole genome shotgun (WGS) entry which is preliminary data.</text>
</comment>
<proteinExistence type="predicted"/>
<accession>A0A1F4ZTQ0</accession>
<dbReference type="EMBL" id="MEXR01000029">
    <property type="protein sequence ID" value="OGD09620.1"/>
    <property type="molecule type" value="Genomic_DNA"/>
</dbReference>
<dbReference type="STRING" id="1797263.A2397_00960"/>
<dbReference type="Proteomes" id="UP000176424">
    <property type="component" value="Unassembled WGS sequence"/>
</dbReference>
<reference evidence="2 3" key="1">
    <citation type="journal article" date="2016" name="Nat. Commun.">
        <title>Thousands of microbial genomes shed light on interconnected biogeochemical processes in an aquifer system.</title>
        <authorList>
            <person name="Anantharaman K."/>
            <person name="Brown C.T."/>
            <person name="Hug L.A."/>
            <person name="Sharon I."/>
            <person name="Castelle C.J."/>
            <person name="Probst A.J."/>
            <person name="Thomas B.C."/>
            <person name="Singh A."/>
            <person name="Wilkins M.J."/>
            <person name="Karaoz U."/>
            <person name="Brodie E.L."/>
            <person name="Williams K.H."/>
            <person name="Hubbard S.S."/>
            <person name="Banfield J.F."/>
        </authorList>
    </citation>
    <scope>NUCLEOTIDE SEQUENCE [LARGE SCALE GENOMIC DNA]</scope>
</reference>
<protein>
    <submittedName>
        <fullName evidence="2">Uncharacterized protein</fullName>
    </submittedName>
</protein>
<evidence type="ECO:0000313" key="3">
    <source>
        <dbReference type="Proteomes" id="UP000176424"/>
    </source>
</evidence>
<sequence length="263" mass="28819">MDNKKIKGCVIKVMIFFTILLLIIGAIIFSFTLVINIINSGAYVTDRAPGAGLDMPMEGYCDLDPNTIIPLEFPNIYPPTNIAHHAYILVNDLLPGLWCYFNHQPYYDGDAPSDPPGFPDGGNPDYWDESLFGLFLDNDGTYNIFWCTIMVIEAWNNTPGVSLPTDLIYTPTMHAYFVNTGRFTTIQQALQNLSLVHPGDAAIIARDGSSRGLNGDHASIVWSVTPDAITTIDSNAGLKGFTYAISGGEARWGSLTIVGFGRR</sequence>
<evidence type="ECO:0000256" key="1">
    <source>
        <dbReference type="SAM" id="Phobius"/>
    </source>
</evidence>
<dbReference type="AlphaFoldDB" id="A0A1F4ZTQ0"/>
<keyword evidence="1" id="KW-0472">Membrane</keyword>
<feature type="transmembrane region" description="Helical" evidence="1">
    <location>
        <begin position="12"/>
        <end position="38"/>
    </location>
</feature>
<evidence type="ECO:0000313" key="2">
    <source>
        <dbReference type="EMBL" id="OGD09620.1"/>
    </source>
</evidence>
<organism evidence="2 3">
    <name type="scientific">Candidatus Amesbacteria bacterium RIFOXYB1_FULL_44_23</name>
    <dbReference type="NCBI Taxonomy" id="1797263"/>
    <lineage>
        <taxon>Bacteria</taxon>
        <taxon>Candidatus Amesiibacteriota</taxon>
    </lineage>
</organism>